<keyword evidence="2" id="KW-0732">Signal</keyword>
<gene>
    <name evidence="3" type="ORF">RHP51_00130</name>
</gene>
<sequence>MKKSYTFFKFLSLSLFFLLVFVLNSCSKDNSVDTNTQVDPEPNPNPKPELTSKVYTVDNITDTYFDVAGVANVKDWKVHIMFMILR</sequence>
<evidence type="ECO:0000256" key="1">
    <source>
        <dbReference type="SAM" id="MobiDB-lite"/>
    </source>
</evidence>
<name>A0ABY9XU91_9FLAO</name>
<proteinExistence type="predicted"/>
<feature type="chain" id="PRO_5047431371" evidence="2">
    <location>
        <begin position="28"/>
        <end position="86"/>
    </location>
</feature>
<accession>A0ABY9XU91</accession>
<organism evidence="3 4">
    <name type="scientific">Thalassobellus suaedae</name>
    <dbReference type="NCBI Taxonomy" id="3074124"/>
    <lineage>
        <taxon>Bacteria</taxon>
        <taxon>Pseudomonadati</taxon>
        <taxon>Bacteroidota</taxon>
        <taxon>Flavobacteriia</taxon>
        <taxon>Flavobacteriales</taxon>
        <taxon>Flavobacteriaceae</taxon>
        <taxon>Thalassobellus</taxon>
    </lineage>
</organism>
<reference evidence="3 4" key="1">
    <citation type="submission" date="2023-09" db="EMBL/GenBank/DDBJ databases">
        <title>Thalassobella suaedae gen. nov., sp. nov., a marine bacterium of the family Flavobacteriaceae isolated from a halophyte Suaeda japonica.</title>
        <authorList>
            <person name="Lee S.Y."/>
            <person name="Hwang C.Y."/>
        </authorList>
    </citation>
    <scope>NUCLEOTIDE SEQUENCE [LARGE SCALE GENOMIC DNA]</scope>
    <source>
        <strain evidence="3 4">HL-DH14</strain>
    </source>
</reference>
<evidence type="ECO:0000256" key="2">
    <source>
        <dbReference type="SAM" id="SignalP"/>
    </source>
</evidence>
<dbReference type="RefSeq" id="WP_415865722.1">
    <property type="nucleotide sequence ID" value="NZ_CP134537.1"/>
</dbReference>
<feature type="signal peptide" evidence="2">
    <location>
        <begin position="1"/>
        <end position="27"/>
    </location>
</feature>
<protein>
    <submittedName>
        <fullName evidence="3">Uncharacterized protein</fullName>
    </submittedName>
</protein>
<evidence type="ECO:0000313" key="3">
    <source>
        <dbReference type="EMBL" id="WNH09209.1"/>
    </source>
</evidence>
<evidence type="ECO:0000313" key="4">
    <source>
        <dbReference type="Proteomes" id="UP001302806"/>
    </source>
</evidence>
<dbReference type="Proteomes" id="UP001302806">
    <property type="component" value="Chromosome"/>
</dbReference>
<feature type="region of interest" description="Disordered" evidence="1">
    <location>
        <begin position="30"/>
        <end position="51"/>
    </location>
</feature>
<dbReference type="EMBL" id="CP134537">
    <property type="protein sequence ID" value="WNH09209.1"/>
    <property type="molecule type" value="Genomic_DNA"/>
</dbReference>